<name>A0AAD3SPR5_NEPGR</name>
<keyword evidence="4" id="KW-1185">Reference proteome</keyword>
<dbReference type="EMBL" id="BSYO01000014">
    <property type="protein sequence ID" value="GMH14604.1"/>
    <property type="molecule type" value="Genomic_DNA"/>
</dbReference>
<feature type="chain" id="PRO_5042149037" evidence="2">
    <location>
        <begin position="20"/>
        <end position="371"/>
    </location>
</feature>
<protein>
    <submittedName>
        <fullName evidence="3">Uncharacterized protein</fullName>
    </submittedName>
</protein>
<reference evidence="3" key="1">
    <citation type="submission" date="2023-05" db="EMBL/GenBank/DDBJ databases">
        <title>Nepenthes gracilis genome sequencing.</title>
        <authorList>
            <person name="Fukushima K."/>
        </authorList>
    </citation>
    <scope>NUCLEOTIDE SEQUENCE</scope>
    <source>
        <strain evidence="3">SING2019-196</strain>
    </source>
</reference>
<dbReference type="AlphaFoldDB" id="A0AAD3SPR5"/>
<proteinExistence type="predicted"/>
<evidence type="ECO:0000313" key="4">
    <source>
        <dbReference type="Proteomes" id="UP001279734"/>
    </source>
</evidence>
<keyword evidence="2" id="KW-0732">Signal</keyword>
<evidence type="ECO:0000313" key="3">
    <source>
        <dbReference type="EMBL" id="GMH14604.1"/>
    </source>
</evidence>
<feature type="region of interest" description="Disordered" evidence="1">
    <location>
        <begin position="296"/>
        <end position="320"/>
    </location>
</feature>
<feature type="signal peptide" evidence="2">
    <location>
        <begin position="1"/>
        <end position="19"/>
    </location>
</feature>
<gene>
    <name evidence="3" type="ORF">Nepgr_016445</name>
</gene>
<accession>A0AAD3SPR5</accession>
<comment type="caution">
    <text evidence="3">The sequence shown here is derived from an EMBL/GenBank/DDBJ whole genome shotgun (WGS) entry which is preliminary data.</text>
</comment>
<organism evidence="3 4">
    <name type="scientific">Nepenthes gracilis</name>
    <name type="common">Slender pitcher plant</name>
    <dbReference type="NCBI Taxonomy" id="150966"/>
    <lineage>
        <taxon>Eukaryota</taxon>
        <taxon>Viridiplantae</taxon>
        <taxon>Streptophyta</taxon>
        <taxon>Embryophyta</taxon>
        <taxon>Tracheophyta</taxon>
        <taxon>Spermatophyta</taxon>
        <taxon>Magnoliopsida</taxon>
        <taxon>eudicotyledons</taxon>
        <taxon>Gunneridae</taxon>
        <taxon>Pentapetalae</taxon>
        <taxon>Caryophyllales</taxon>
        <taxon>Nepenthaceae</taxon>
        <taxon>Nepenthes</taxon>
    </lineage>
</organism>
<sequence>MSGIWNLVMMFIAVPCVMIQKIGVTGSDWRMILLFAEEWSAEEVANNPMLYALQCLLGENESQIFLNSIVKDKRAYLHDFLGLCWNDGWPVHAPALDTSFLKASSGSILHSPVAISAPLVCEDTLSHVHKIGDDNLPISIDLPDLCLQSASVGPPSNPSQSPDKGRLSSSWSTIVLQDGSYKQMCDALTSDDVSSDHPVLAVATPCVGEHDAGSFPRPLAVLEDAPIEVIVAETFSKSQPLSVTIRESPKLLVSLHLLESKTASFVKDPLHIEGHHIPSCAGEVLEVVPSDFPSEAVAEDAPTIDSTPSPHAVQHDSAPDDDSLGACHFVELMLLPAAIREPLPDGLMKNFSLGRQLMGGSGDAANLLQRL</sequence>
<dbReference type="Proteomes" id="UP001279734">
    <property type="component" value="Unassembled WGS sequence"/>
</dbReference>
<evidence type="ECO:0000256" key="2">
    <source>
        <dbReference type="SAM" id="SignalP"/>
    </source>
</evidence>
<evidence type="ECO:0000256" key="1">
    <source>
        <dbReference type="SAM" id="MobiDB-lite"/>
    </source>
</evidence>